<dbReference type="PROSITE" id="PS51186">
    <property type="entry name" value="GNAT"/>
    <property type="match status" value="1"/>
</dbReference>
<evidence type="ECO:0000259" key="3">
    <source>
        <dbReference type="PROSITE" id="PS51186"/>
    </source>
</evidence>
<dbReference type="GO" id="GO:0016746">
    <property type="term" value="F:acyltransferase activity"/>
    <property type="evidence" value="ECO:0007669"/>
    <property type="project" value="UniProtKB-KW"/>
</dbReference>
<evidence type="ECO:0000256" key="2">
    <source>
        <dbReference type="ARBA" id="ARBA00023315"/>
    </source>
</evidence>
<accession>A0ABX7WSF3</accession>
<keyword evidence="1 4" id="KW-0808">Transferase</keyword>
<dbReference type="RefSeq" id="WP_210222918.1">
    <property type="nucleotide sequence ID" value="NZ_CP072801.1"/>
</dbReference>
<keyword evidence="5" id="KW-1185">Reference proteome</keyword>
<dbReference type="PANTHER" id="PTHR42919:SF8">
    <property type="entry name" value="N-ALPHA-ACETYLTRANSFERASE 50"/>
    <property type="match status" value="1"/>
</dbReference>
<dbReference type="PANTHER" id="PTHR42919">
    <property type="entry name" value="N-ALPHA-ACETYLTRANSFERASE"/>
    <property type="match status" value="1"/>
</dbReference>
<dbReference type="EC" id="2.3.1.-" evidence="4"/>
<protein>
    <submittedName>
        <fullName evidence="4">GNAT family N-acetyltransferase</fullName>
        <ecNumber evidence="4">2.3.1.-</ecNumber>
    </submittedName>
</protein>
<dbReference type="Pfam" id="PF00583">
    <property type="entry name" value="Acetyltransf_1"/>
    <property type="match status" value="1"/>
</dbReference>
<gene>
    <name evidence="4" type="ORF">J9253_01095</name>
</gene>
<sequence>MIKITPKVDYAFALQLSRSNMAEYYAKHGIVWDDTYFARFWEASENFGLYQDDQCIGVVRIRLEDDAIHLADLHVVPECQGTGIGGEALQYMMQLAKVRRKPLMRLTVFGDNPARRFYERHGFEVVEQEGVLWKMACVIERS</sequence>
<dbReference type="InterPro" id="IPR051556">
    <property type="entry name" value="N-term/lysine_N-AcTrnsfr"/>
</dbReference>
<dbReference type="EMBL" id="CP072801">
    <property type="protein sequence ID" value="QTR46585.1"/>
    <property type="molecule type" value="Genomic_DNA"/>
</dbReference>
<dbReference type="SUPFAM" id="SSF55729">
    <property type="entry name" value="Acyl-CoA N-acyltransferases (Nat)"/>
    <property type="match status" value="1"/>
</dbReference>
<dbReference type="InterPro" id="IPR016181">
    <property type="entry name" value="Acyl_CoA_acyltransferase"/>
</dbReference>
<reference evidence="4 5" key="1">
    <citation type="submission" date="2021-04" db="EMBL/GenBank/DDBJ databases">
        <title>Genomics, taxonomy and metabolism of representatives of sulfur bacteria of the genus Thiothrix: Thiothrix fructosivorans QT, Thiothrix unzii A1T and three new species, Thiothrix subterranea sp. nov., Thiothrix litoralis sp. nov. and 'Candidatus Thiothrix anitrata' sp. nov.</title>
        <authorList>
            <person name="Ravin N.V."/>
            <person name="Smolyakov D."/>
            <person name="Rudenko T.S."/>
            <person name="Mardanov A.V."/>
            <person name="Beletsky A.V."/>
            <person name="Markov N.D."/>
            <person name="Fomenkov A.I."/>
            <person name="Roberts R.J."/>
            <person name="Karnachuk O.V."/>
            <person name="Novikov A."/>
            <person name="Grabovich M.Y."/>
        </authorList>
    </citation>
    <scope>NUCLEOTIDE SEQUENCE [LARGE SCALE GENOMIC DNA]</scope>
    <source>
        <strain evidence="4 5">AS</strain>
    </source>
</reference>
<dbReference type="CDD" id="cd04301">
    <property type="entry name" value="NAT_SF"/>
    <property type="match status" value="1"/>
</dbReference>
<dbReference type="Proteomes" id="UP000672039">
    <property type="component" value="Chromosome"/>
</dbReference>
<dbReference type="Gene3D" id="3.40.630.30">
    <property type="match status" value="1"/>
</dbReference>
<proteinExistence type="predicted"/>
<name>A0ABX7WSF3_9GAMM</name>
<evidence type="ECO:0000256" key="1">
    <source>
        <dbReference type="ARBA" id="ARBA00022679"/>
    </source>
</evidence>
<evidence type="ECO:0000313" key="5">
    <source>
        <dbReference type="Proteomes" id="UP000672039"/>
    </source>
</evidence>
<evidence type="ECO:0000313" key="4">
    <source>
        <dbReference type="EMBL" id="QTR46585.1"/>
    </source>
</evidence>
<organism evidence="4 5">
    <name type="scientific">Thiothrix litoralis</name>
    <dbReference type="NCBI Taxonomy" id="2891210"/>
    <lineage>
        <taxon>Bacteria</taxon>
        <taxon>Pseudomonadati</taxon>
        <taxon>Pseudomonadota</taxon>
        <taxon>Gammaproteobacteria</taxon>
        <taxon>Thiotrichales</taxon>
        <taxon>Thiotrichaceae</taxon>
        <taxon>Thiothrix</taxon>
    </lineage>
</organism>
<feature type="domain" description="N-acetyltransferase" evidence="3">
    <location>
        <begin position="1"/>
        <end position="140"/>
    </location>
</feature>
<dbReference type="InterPro" id="IPR000182">
    <property type="entry name" value="GNAT_dom"/>
</dbReference>
<keyword evidence="2 4" id="KW-0012">Acyltransferase</keyword>